<dbReference type="InterPro" id="IPR011009">
    <property type="entry name" value="Kinase-like_dom_sf"/>
</dbReference>
<dbReference type="InterPro" id="IPR000719">
    <property type="entry name" value="Prot_kinase_dom"/>
</dbReference>
<feature type="compositionally biased region" description="Low complexity" evidence="1">
    <location>
        <begin position="161"/>
        <end position="171"/>
    </location>
</feature>
<dbReference type="GO" id="GO:0005524">
    <property type="term" value="F:ATP binding"/>
    <property type="evidence" value="ECO:0007669"/>
    <property type="project" value="InterPro"/>
</dbReference>
<dbReference type="PANTHER" id="PTHR44167">
    <property type="entry name" value="OVARIAN-SPECIFIC SERINE/THREONINE-PROTEIN KINASE LOK-RELATED"/>
    <property type="match status" value="1"/>
</dbReference>
<dbReference type="GO" id="GO:0044773">
    <property type="term" value="P:mitotic DNA damage checkpoint signaling"/>
    <property type="evidence" value="ECO:0007669"/>
    <property type="project" value="TreeGrafter"/>
</dbReference>
<feature type="compositionally biased region" description="Basic and acidic residues" evidence="1">
    <location>
        <begin position="1120"/>
        <end position="1135"/>
    </location>
</feature>
<dbReference type="SUPFAM" id="SSF56112">
    <property type="entry name" value="Protein kinase-like (PK-like)"/>
    <property type="match status" value="1"/>
</dbReference>
<gene>
    <name evidence="3" type="ORF">PFFVO_00284</name>
</gene>
<dbReference type="PROSITE" id="PS50011">
    <property type="entry name" value="PROTEIN_KINASE_DOM"/>
    <property type="match status" value="1"/>
</dbReference>
<feature type="region of interest" description="Disordered" evidence="1">
    <location>
        <begin position="946"/>
        <end position="979"/>
    </location>
</feature>
<feature type="compositionally biased region" description="Low complexity" evidence="1">
    <location>
        <begin position="571"/>
        <end position="581"/>
    </location>
</feature>
<dbReference type="InterPro" id="IPR008271">
    <property type="entry name" value="Ser/Thr_kinase_AS"/>
</dbReference>
<evidence type="ECO:0000313" key="4">
    <source>
        <dbReference type="Proteomes" id="UP000030690"/>
    </source>
</evidence>
<accession>A0A024VE60</accession>
<keyword evidence="3" id="KW-0808">Transferase</keyword>
<protein>
    <submittedName>
        <fullName evidence="3">Serine/threonine protein kinase</fullName>
    </submittedName>
</protein>
<feature type="region of interest" description="Disordered" evidence="1">
    <location>
        <begin position="549"/>
        <end position="586"/>
    </location>
</feature>
<keyword evidence="3" id="KW-0723">Serine/threonine-protein kinase</keyword>
<feature type="compositionally biased region" description="Basic residues" evidence="1">
    <location>
        <begin position="549"/>
        <end position="570"/>
    </location>
</feature>
<dbReference type="FunFam" id="1.10.510.10:FF:000823">
    <property type="entry name" value="Serine/threonine protein kinase"/>
    <property type="match status" value="1"/>
</dbReference>
<reference evidence="3 4" key="2">
    <citation type="submission" date="2013-02" db="EMBL/GenBank/DDBJ databases">
        <title>The Genome Sequence of Plasmodium falciparum Vietnam Oak-Knoll (FVO).</title>
        <authorList>
            <consortium name="The Broad Institute Genome Sequencing Platform"/>
            <consortium name="The Broad Institute Genome Sequencing Center for Infectious Disease"/>
            <person name="Neafsey D."/>
            <person name="Cheeseman I."/>
            <person name="Volkman S."/>
            <person name="Adams J."/>
            <person name="Walker B."/>
            <person name="Young S.K."/>
            <person name="Zeng Q."/>
            <person name="Gargeya S."/>
            <person name="Fitzgerald M."/>
            <person name="Haas B."/>
            <person name="Abouelleil A."/>
            <person name="Alvarado L."/>
            <person name="Arachchi H.M."/>
            <person name="Berlin A.M."/>
            <person name="Chapman S.B."/>
            <person name="Dewar J."/>
            <person name="Goldberg J."/>
            <person name="Griggs A."/>
            <person name="Gujja S."/>
            <person name="Hansen M."/>
            <person name="Howarth C."/>
            <person name="Imamovic A."/>
            <person name="Larimer J."/>
            <person name="McCowan C."/>
            <person name="Murphy C."/>
            <person name="Neiman D."/>
            <person name="Pearson M."/>
            <person name="Priest M."/>
            <person name="Roberts A."/>
            <person name="Saif S."/>
            <person name="Shea T."/>
            <person name="Sisk P."/>
            <person name="Sykes S."/>
            <person name="Wortman J."/>
            <person name="Nusbaum C."/>
            <person name="Birren B."/>
        </authorList>
    </citation>
    <scope>NUCLEOTIDE SEQUENCE [LARGE SCALE GENOMIC DNA]</scope>
    <source>
        <strain evidence="4">Vietnam Oak-Knoll (FVO)</strain>
    </source>
</reference>
<dbReference type="GO" id="GO:0004674">
    <property type="term" value="F:protein serine/threonine kinase activity"/>
    <property type="evidence" value="ECO:0007669"/>
    <property type="project" value="UniProtKB-KW"/>
</dbReference>
<dbReference type="Pfam" id="PF00069">
    <property type="entry name" value="Pkinase"/>
    <property type="match status" value="2"/>
</dbReference>
<proteinExistence type="predicted"/>
<name>A0A024VE60_PLAFA</name>
<evidence type="ECO:0000313" key="3">
    <source>
        <dbReference type="EMBL" id="ETW20729.1"/>
    </source>
</evidence>
<sequence length="1721" mass="205234">MDNNGVAKTLKKDISYFDETKEYSKKRFDKFNDIYEIITNHKNKQPHIKENNIKYITRNVNYDRLSVDEKKKKNDINNIDKYEKTKTCSYVLNNLHKKYNHHNNKMYDEYKFYDYYELINKIKKLKGFKNVIEERGKGNDNRLGVSSTSNDKKKNNKKRYNNNNNNDNNNDINNDCNNNKYNPCCSSCNGNVLSSSKTFNMCEGDKKISYGRQITNLVSCYKYNNQLKSPYNIHTINQQVHDNNIYVDNQHMLYHNYTDNLKYSNYNKMNDLSYNLHEKKNSFSNFINSGPRDNPMELCKKLKKAVEYKERVIDINKEKDFVLLGISKTCVKKCNTCSGDNVTKDIDKCVEDEEKSKEGVILNYMKKDILFYNTFNRNNNDPNRKEKPKECDKYNKDDVHVLCDHDHFSHSKSSHTTKNSNTKLYNVKEKHIHINKVYNNVYFVEGQEKLYSPSIKEETQFYIQNDYKHDDNVKMLSYNYYNDMVYKNSKGMIDSLSTQHAFKGEETVININKLRRRFSIMNRKVYSDSVLYFYGAPWWLNKIRRGQKIGQEKKHKKKDENKKKNKKNKNKNNNNSNNINNKHGRVIQYTDEKIQNDYCKNKESSKRGNHKMMRKEKNLNSSLLSINDKCYNKWKKNYNKTRKPKNEGRKGEKYIYCYENIKILEDIKDRFFNDHKRNNILNEENFIKEHQINGRNKEHVNEKNKEEDTFNISKENTKEGSYIITHKNKRNMDNIKIGRYHNINDKKEFSSNILYKCVKKNDKINKSQTSLFFEFMKGKGDQKHNVIKKEDVFIKTFRTNKSPTELTKKISDYKCNLLYTSLDRIHKNVSIYNERIERTKHVPQKKNDNIDIRGIYKSYNFFKSMNMMNSLSKCYHTKTCDYSNYDFMKNKMSKKAQNKLVSKCISKYKKKAIKKKERKETTTTKKKYIYRKNEISISFDGNVFGHENRKRTKENNKSKESAYTSKSRKNNKIKGEEKKTKRSLCSYKLRKMKHLCVENKMHIKKNVRQIIKKKKKNIYKTIKCLNSYKTLIDQVNVKGDEEHKLSNHVNNKKKKKKNCINENNDDNNNDNYNDNNDDNNNDNYNDNNNDNYNDNNNDNYNDNNNDHNDHNNNDNNNDLNNDHRNDNNQREHSCEEINIQNLEQKCEGEKYEGKRKNKYTYYNNYYKINGKNEIHDDYNIKSHGSRINYNIFNIKDNKHNNNDKGEKSCELKKCSIPYVKEKYNLENNTYEIIGLIYYGDKSQVYKCINMNNKRVYAMKVVLKECNEIFVDNFIKKYLFLKNNPHKNIISIYDIFCNNNYICIIMDYCEGSTLLDYFMSLVPGSLDVYEIKKIMKNIFIALDFFHSNNIIHRDIKLENIMFKNKKRKKKRFNYEKYGSFLFNNHEEISFSTSCSNLHKKDLQLRGMDTIGKKIMGGKKFIRNLYNEKHKNLNIFQKNCSHILKKNTKKNILSNDIQLKSPKCYIKYNNNMDTLFNYEDDSNWSYNSSICYDIIQVSDEEEYDNVNIKDKLYEYNMCTDSSRYERIVNYENSIHSHNPYGTNSKYETFCDDAFPSQICSIHNYNKKGGRYNFSKLYKNKKNMKSNMNPSFSDLCIIDMDMIEIVSKTKFPGINKSKIICGTPPYMPPESFDGIVSPGNDIWACGVILYVLMDGRFPYEINNYMPIHLKKKILMENKPKFEPFIWKQHTDLLDLCLRLLDPNPWTRIQNAREALIHYSFRDLI</sequence>
<feature type="domain" description="Protein kinase" evidence="2">
    <location>
        <begin position="1230"/>
        <end position="1717"/>
    </location>
</feature>
<organism evidence="3 4">
    <name type="scientific">Plasmodium falciparum Vietnam Oak-Knoll</name>
    <name type="common">FVO</name>
    <dbReference type="NCBI Taxonomy" id="1036723"/>
    <lineage>
        <taxon>Eukaryota</taxon>
        <taxon>Sar</taxon>
        <taxon>Alveolata</taxon>
        <taxon>Apicomplexa</taxon>
        <taxon>Aconoidasida</taxon>
        <taxon>Haemosporida</taxon>
        <taxon>Plasmodiidae</taxon>
        <taxon>Plasmodium</taxon>
        <taxon>Plasmodium (Laverania)</taxon>
    </lineage>
</organism>
<reference evidence="3 4" key="1">
    <citation type="submission" date="2013-02" db="EMBL/GenBank/DDBJ databases">
        <title>The Genome Annotation of Plasmodium falciparum Vietnam Oak-Knoll (FVO).</title>
        <authorList>
            <consortium name="The Broad Institute Genome Sequencing Platform"/>
            <consortium name="The Broad Institute Genome Sequencing Center for Infectious Disease"/>
            <person name="Neafsey D."/>
            <person name="Hoffman S."/>
            <person name="Volkman S."/>
            <person name="Rosenthal P."/>
            <person name="Walker B."/>
            <person name="Young S.K."/>
            <person name="Zeng Q."/>
            <person name="Gargeya S."/>
            <person name="Fitzgerald M."/>
            <person name="Haas B."/>
            <person name="Abouelleil A."/>
            <person name="Allen A.W."/>
            <person name="Alvarado L."/>
            <person name="Arachchi H.M."/>
            <person name="Berlin A.M."/>
            <person name="Chapman S.B."/>
            <person name="Gainer-Dewar J."/>
            <person name="Goldberg J."/>
            <person name="Griggs A."/>
            <person name="Gujja S."/>
            <person name="Hansen M."/>
            <person name="Howarth C."/>
            <person name="Imamovic A."/>
            <person name="Ireland A."/>
            <person name="Larimer J."/>
            <person name="McCowan C."/>
            <person name="Murphy C."/>
            <person name="Pearson M."/>
            <person name="Poon T.W."/>
            <person name="Priest M."/>
            <person name="Roberts A."/>
            <person name="Saif S."/>
            <person name="Shea T."/>
            <person name="Sisk P."/>
            <person name="Sykes S."/>
            <person name="Wortman J."/>
            <person name="Nusbaum C."/>
            <person name="Birren B."/>
        </authorList>
    </citation>
    <scope>NUCLEOTIDE SEQUENCE [LARGE SCALE GENOMIC DNA]</scope>
    <source>
        <strain evidence="4">Vietnam Oak-Knoll (FVO)</strain>
    </source>
</reference>
<dbReference type="PANTHER" id="PTHR44167:SF24">
    <property type="entry name" value="SERINE_THREONINE-PROTEIN KINASE CHK2"/>
    <property type="match status" value="1"/>
</dbReference>
<dbReference type="GO" id="GO:0005634">
    <property type="term" value="C:nucleus"/>
    <property type="evidence" value="ECO:0007669"/>
    <property type="project" value="TreeGrafter"/>
</dbReference>
<dbReference type="SMART" id="SM00220">
    <property type="entry name" value="S_TKc"/>
    <property type="match status" value="1"/>
</dbReference>
<dbReference type="OrthoDB" id="248923at2759"/>
<dbReference type="PROSITE" id="PS00108">
    <property type="entry name" value="PROTEIN_KINASE_ST"/>
    <property type="match status" value="1"/>
</dbReference>
<keyword evidence="3" id="KW-0418">Kinase</keyword>
<evidence type="ECO:0000256" key="1">
    <source>
        <dbReference type="SAM" id="MobiDB-lite"/>
    </source>
</evidence>
<dbReference type="Proteomes" id="UP000030690">
    <property type="component" value="Unassembled WGS sequence"/>
</dbReference>
<evidence type="ECO:0000259" key="2">
    <source>
        <dbReference type="PROSITE" id="PS50011"/>
    </source>
</evidence>
<dbReference type="GO" id="GO:0005737">
    <property type="term" value="C:cytoplasm"/>
    <property type="evidence" value="ECO:0007669"/>
    <property type="project" value="TreeGrafter"/>
</dbReference>
<dbReference type="CDD" id="cd00180">
    <property type="entry name" value="PKc"/>
    <property type="match status" value="1"/>
</dbReference>
<feature type="compositionally biased region" description="Low complexity" evidence="1">
    <location>
        <begin position="1081"/>
        <end position="1103"/>
    </location>
</feature>
<feature type="region of interest" description="Disordered" evidence="1">
    <location>
        <begin position="136"/>
        <end position="171"/>
    </location>
</feature>
<feature type="region of interest" description="Disordered" evidence="1">
    <location>
        <begin position="1043"/>
        <end position="1136"/>
    </location>
</feature>
<dbReference type="Gene3D" id="1.10.510.10">
    <property type="entry name" value="Transferase(Phosphotransferase) domain 1"/>
    <property type="match status" value="2"/>
</dbReference>
<dbReference type="EMBL" id="KI925012">
    <property type="protein sequence ID" value="ETW20729.1"/>
    <property type="molecule type" value="Genomic_DNA"/>
</dbReference>